<dbReference type="Gene3D" id="1.10.10.1330">
    <property type="entry name" value="RNA polymerase sigma-54 factor, core-binding domain"/>
    <property type="match status" value="1"/>
</dbReference>
<keyword evidence="5" id="KW-0805">Transcription regulation</keyword>
<comment type="similarity">
    <text evidence="1">Belongs to the sigma-54 factor family.</text>
</comment>
<evidence type="ECO:0000256" key="4">
    <source>
        <dbReference type="ARBA" id="ARBA00022695"/>
    </source>
</evidence>
<dbReference type="RefSeq" id="WP_086951977.1">
    <property type="nucleotide sequence ID" value="NZ_FWFD01000015.1"/>
</dbReference>
<evidence type="ECO:0000256" key="2">
    <source>
        <dbReference type="ARBA" id="ARBA00022478"/>
    </source>
</evidence>
<keyword evidence="7" id="KW-0238">DNA-binding</keyword>
<dbReference type="Pfam" id="PF04963">
    <property type="entry name" value="Sigma54_CBD"/>
    <property type="match status" value="1"/>
</dbReference>
<evidence type="ECO:0000256" key="8">
    <source>
        <dbReference type="ARBA" id="ARBA00023163"/>
    </source>
</evidence>
<dbReference type="PANTHER" id="PTHR32248">
    <property type="entry name" value="RNA POLYMERASE SIGMA-54 FACTOR"/>
    <property type="match status" value="1"/>
</dbReference>
<evidence type="ECO:0000313" key="11">
    <source>
        <dbReference type="EMBL" id="SLM86344.1"/>
    </source>
</evidence>
<dbReference type="Proteomes" id="UP000195918">
    <property type="component" value="Unassembled WGS sequence"/>
</dbReference>
<dbReference type="PROSITE" id="PS50044">
    <property type="entry name" value="SIGMA54_3"/>
    <property type="match status" value="1"/>
</dbReference>
<dbReference type="GO" id="GO:0000428">
    <property type="term" value="C:DNA-directed RNA polymerase complex"/>
    <property type="evidence" value="ECO:0007669"/>
    <property type="project" value="UniProtKB-KW"/>
</dbReference>
<evidence type="ECO:0000256" key="1">
    <source>
        <dbReference type="ARBA" id="ARBA00008798"/>
    </source>
</evidence>
<evidence type="ECO:0000313" key="12">
    <source>
        <dbReference type="Proteomes" id="UP000195918"/>
    </source>
</evidence>
<dbReference type="NCBIfam" id="TIGR02395">
    <property type="entry name" value="rpoN_sigma"/>
    <property type="match status" value="1"/>
</dbReference>
<keyword evidence="12" id="KW-1185">Reference proteome</keyword>
<evidence type="ECO:0000256" key="7">
    <source>
        <dbReference type="ARBA" id="ARBA00023125"/>
    </source>
</evidence>
<dbReference type="PRINTS" id="PR00045">
    <property type="entry name" value="SIGMA54FCT"/>
</dbReference>
<dbReference type="GO" id="GO:0003677">
    <property type="term" value="F:DNA binding"/>
    <property type="evidence" value="ECO:0007669"/>
    <property type="project" value="UniProtKB-KW"/>
</dbReference>
<dbReference type="Gene3D" id="1.10.10.60">
    <property type="entry name" value="Homeodomain-like"/>
    <property type="match status" value="1"/>
</dbReference>
<keyword evidence="4" id="KW-0548">Nucleotidyltransferase</keyword>
<evidence type="ECO:0000256" key="3">
    <source>
        <dbReference type="ARBA" id="ARBA00022679"/>
    </source>
</evidence>
<dbReference type="InterPro" id="IPR000394">
    <property type="entry name" value="RNA_pol_sigma_54"/>
</dbReference>
<dbReference type="OrthoDB" id="9814402at2"/>
<dbReference type="PIRSF" id="PIRSF000774">
    <property type="entry name" value="RpoN"/>
    <property type="match status" value="1"/>
</dbReference>
<dbReference type="PROSITE" id="PS00717">
    <property type="entry name" value="SIGMA54_1"/>
    <property type="match status" value="1"/>
</dbReference>
<name>A0A1X6WPW0_9ENTE</name>
<keyword evidence="3" id="KW-0808">Transferase</keyword>
<dbReference type="GO" id="GO:0006352">
    <property type="term" value="P:DNA-templated transcription initiation"/>
    <property type="evidence" value="ECO:0007669"/>
    <property type="project" value="InterPro"/>
</dbReference>
<dbReference type="EMBL" id="FWFD01000015">
    <property type="protein sequence ID" value="SLM86344.1"/>
    <property type="molecule type" value="Genomic_DNA"/>
</dbReference>
<keyword evidence="2" id="KW-0240">DNA-directed RNA polymerase</keyword>
<keyword evidence="8" id="KW-0804">Transcription</keyword>
<dbReference type="GO" id="GO:0016779">
    <property type="term" value="F:nucleotidyltransferase activity"/>
    <property type="evidence" value="ECO:0007669"/>
    <property type="project" value="UniProtKB-KW"/>
</dbReference>
<dbReference type="Pfam" id="PF00309">
    <property type="entry name" value="Sigma54_AID"/>
    <property type="match status" value="1"/>
</dbReference>
<dbReference type="InterPro" id="IPR007634">
    <property type="entry name" value="RNA_pol_sigma_54_DNA-bd"/>
</dbReference>
<feature type="domain" description="RNA polymerase sigma factor 54 core-binding" evidence="10">
    <location>
        <begin position="82"/>
        <end position="267"/>
    </location>
</feature>
<evidence type="ECO:0000256" key="5">
    <source>
        <dbReference type="ARBA" id="ARBA00023015"/>
    </source>
</evidence>
<dbReference type="GO" id="GO:0001216">
    <property type="term" value="F:DNA-binding transcription activator activity"/>
    <property type="evidence" value="ECO:0007669"/>
    <property type="project" value="InterPro"/>
</dbReference>
<gene>
    <name evidence="11" type="ORF">FM121_09655</name>
</gene>
<evidence type="ECO:0000259" key="10">
    <source>
        <dbReference type="Pfam" id="PF04963"/>
    </source>
</evidence>
<proteinExistence type="inferred from homology"/>
<evidence type="ECO:0000259" key="9">
    <source>
        <dbReference type="Pfam" id="PF04552"/>
    </source>
</evidence>
<reference evidence="12" key="1">
    <citation type="submission" date="2017-02" db="EMBL/GenBank/DDBJ databases">
        <authorList>
            <person name="Dridi B."/>
        </authorList>
    </citation>
    <scope>NUCLEOTIDE SEQUENCE [LARGE SCALE GENOMIC DNA]</scope>
    <source>
        <strain evidence="12">bH819</strain>
    </source>
</reference>
<dbReference type="InterPro" id="IPR038709">
    <property type="entry name" value="RpoN_core-bd_sf"/>
</dbReference>
<dbReference type="AlphaFoldDB" id="A0A1X6WPW0"/>
<dbReference type="Pfam" id="PF04552">
    <property type="entry name" value="Sigma54_DBD"/>
    <property type="match status" value="1"/>
</dbReference>
<sequence length="443" mass="51597">MRFEQHLGQSQKQTTKLAMTQELKQSIQMLQYNTEDLLSFLEAKTLENPLMEVKVTVDEYDYPIKTKAGTSYEHDSKEWLNEVPDETVSLFDHLIKQIHLNYRETYLRQLILFLVEYIDVNGYLTITIEEAVERTGASKIQLLDALTLLQMLEPVGVGARSLRECLMLQIEKDQQAPNMAYIVIEEYFEELANRKWSIIEKAYRIELFEIQEIFDYIKKLNPYPGAGFNQEKEMYIIPDVIVREVKGNLDVLSTKQGVPSVVFQQAYFDKMKQSEDTEVIEYLKDRKAEFDWIKKGVIQRGNTILRVAEEIVKRQSAFFLDAQRPLAPMQLKEIAKALSVHESTVSRSINGKYLETDFGIFELRSFFTVGLTQELTDEELSTNMIKKQIANIVEAENKQKPLSDQKIVELLLIEKIQISRRTVAKYREELGIASSTKRKRYDR</sequence>
<feature type="domain" description="RNA polymerase sigma factor 54 DNA-binding" evidence="9">
    <location>
        <begin position="281"/>
        <end position="440"/>
    </location>
</feature>
<evidence type="ECO:0000256" key="6">
    <source>
        <dbReference type="ARBA" id="ARBA00023082"/>
    </source>
</evidence>
<protein>
    <submittedName>
        <fullName evidence="11">RNA polymerase sigma-54 factor RpoN</fullName>
    </submittedName>
</protein>
<organism evidence="11 12">
    <name type="scientific">Vagococcus fluvialis bH819</name>
    <dbReference type="NCBI Taxonomy" id="1255619"/>
    <lineage>
        <taxon>Bacteria</taxon>
        <taxon>Bacillati</taxon>
        <taxon>Bacillota</taxon>
        <taxon>Bacilli</taxon>
        <taxon>Lactobacillales</taxon>
        <taxon>Enterococcaceae</taxon>
        <taxon>Vagococcus</taxon>
    </lineage>
</organism>
<keyword evidence="6" id="KW-0731">Sigma factor</keyword>
<accession>A0A1X6WPW0</accession>
<dbReference type="GO" id="GO:0016987">
    <property type="term" value="F:sigma factor activity"/>
    <property type="evidence" value="ECO:0007669"/>
    <property type="project" value="UniProtKB-KW"/>
</dbReference>
<dbReference type="PANTHER" id="PTHR32248:SF4">
    <property type="entry name" value="RNA POLYMERASE SIGMA-54 FACTOR"/>
    <property type="match status" value="1"/>
</dbReference>
<dbReference type="PROSITE" id="PS00718">
    <property type="entry name" value="SIGMA54_2"/>
    <property type="match status" value="1"/>
</dbReference>
<dbReference type="InterPro" id="IPR007046">
    <property type="entry name" value="RNA_pol_sigma_54_core-bd"/>
</dbReference>